<reference evidence="1" key="1">
    <citation type="journal article" date="2020" name="Stud. Mycol.">
        <title>101 Dothideomycetes genomes: a test case for predicting lifestyles and emergence of pathogens.</title>
        <authorList>
            <person name="Haridas S."/>
            <person name="Albert R."/>
            <person name="Binder M."/>
            <person name="Bloem J."/>
            <person name="Labutti K."/>
            <person name="Salamov A."/>
            <person name="Andreopoulos B."/>
            <person name="Baker S."/>
            <person name="Barry K."/>
            <person name="Bills G."/>
            <person name="Bluhm B."/>
            <person name="Cannon C."/>
            <person name="Castanera R."/>
            <person name="Culley D."/>
            <person name="Daum C."/>
            <person name="Ezra D."/>
            <person name="Gonzalez J."/>
            <person name="Henrissat B."/>
            <person name="Kuo A."/>
            <person name="Liang C."/>
            <person name="Lipzen A."/>
            <person name="Lutzoni F."/>
            <person name="Magnuson J."/>
            <person name="Mondo S."/>
            <person name="Nolan M."/>
            <person name="Ohm R."/>
            <person name="Pangilinan J."/>
            <person name="Park H.-J."/>
            <person name="Ramirez L."/>
            <person name="Alfaro M."/>
            <person name="Sun H."/>
            <person name="Tritt A."/>
            <person name="Yoshinaga Y."/>
            <person name="Zwiers L.-H."/>
            <person name="Turgeon B."/>
            <person name="Goodwin S."/>
            <person name="Spatafora J."/>
            <person name="Crous P."/>
            <person name="Grigoriev I."/>
        </authorList>
    </citation>
    <scope>NUCLEOTIDE SEQUENCE</scope>
    <source>
        <strain evidence="1">CBS 675.92</strain>
    </source>
</reference>
<sequence length="513" mass="58349">MTDLLDLSDELLLNVTTNLRPSSDDFKEGYSALKSLSLVCRRLRPISQDALFRSIVIQNLKEDVIDFPRIAKLVRTFLERPELAKRVQSCELSLKESFYTPISNERGQMTRKSKGIFPDGSEGSREAMLVLGEAFCAKIRREHSTTVFDDEWMSRYRNGSNQAMVGILLTLTSRLGHLALDLFRTQTVRYHDDEHTTKLKIPETFSLTSLFGCMSGESSILSKIATLESIRSSNVLPAPFYWLPGLKEVRLVVSHRTSVPKFQETSDQLEKLFFTNQIHTFTVDVDPFLCSPGSVFFPRAASKVLGDLVPKFANLRSLTLWLLPLDRHTFTNNRIDFGFPTKMIASESLETLSIDTTSLNTTSLSNRILAFHLGNDVWPAQSFTRLPRLRHLKGPQEMFFAAHQSLATCVLPVSIESIDIFDSTHAVKRYMNHLVNNKHQHPSLTDISFRLRHRTEYMVTDTRIKWEVQTVETGEIEEAETSWAGDFDFGDFVWDYLKDIGIKVHGLGTAVLD</sequence>
<dbReference type="AlphaFoldDB" id="A0A6A5TR35"/>
<evidence type="ECO:0008006" key="3">
    <source>
        <dbReference type="Google" id="ProtNLM"/>
    </source>
</evidence>
<accession>A0A6A5TR35</accession>
<evidence type="ECO:0000313" key="1">
    <source>
        <dbReference type="EMBL" id="KAF1951387.1"/>
    </source>
</evidence>
<dbReference type="Proteomes" id="UP000800035">
    <property type="component" value="Unassembled WGS sequence"/>
</dbReference>
<proteinExistence type="predicted"/>
<protein>
    <recommendedName>
        <fullName evidence="3">F-box domain-containing protein</fullName>
    </recommendedName>
</protein>
<evidence type="ECO:0000313" key="2">
    <source>
        <dbReference type="Proteomes" id="UP000800035"/>
    </source>
</evidence>
<organism evidence="1 2">
    <name type="scientific">Byssothecium circinans</name>
    <dbReference type="NCBI Taxonomy" id="147558"/>
    <lineage>
        <taxon>Eukaryota</taxon>
        <taxon>Fungi</taxon>
        <taxon>Dikarya</taxon>
        <taxon>Ascomycota</taxon>
        <taxon>Pezizomycotina</taxon>
        <taxon>Dothideomycetes</taxon>
        <taxon>Pleosporomycetidae</taxon>
        <taxon>Pleosporales</taxon>
        <taxon>Massarineae</taxon>
        <taxon>Massarinaceae</taxon>
        <taxon>Byssothecium</taxon>
    </lineage>
</organism>
<dbReference type="OrthoDB" id="3690843at2759"/>
<dbReference type="EMBL" id="ML977018">
    <property type="protein sequence ID" value="KAF1951387.1"/>
    <property type="molecule type" value="Genomic_DNA"/>
</dbReference>
<gene>
    <name evidence="1" type="ORF">CC80DRAFT_496182</name>
</gene>
<keyword evidence="2" id="KW-1185">Reference proteome</keyword>
<name>A0A6A5TR35_9PLEO</name>